<name>A0A402CPL1_9BACT</name>
<dbReference type="InterPro" id="IPR007055">
    <property type="entry name" value="BON_dom"/>
</dbReference>
<evidence type="ECO:0000313" key="1">
    <source>
        <dbReference type="EMBL" id="BDI32964.1"/>
    </source>
</evidence>
<dbReference type="RefSeq" id="WP_119319354.1">
    <property type="nucleotide sequence ID" value="NZ_AP025739.1"/>
</dbReference>
<dbReference type="Pfam" id="PF04972">
    <property type="entry name" value="BON"/>
    <property type="match status" value="1"/>
</dbReference>
<protein>
    <submittedName>
        <fullName evidence="1">Uncharacterized protein</fullName>
    </submittedName>
</protein>
<accession>A0A402CPL1</accession>
<organism evidence="1 2">
    <name type="scientific">Capsulimonas corticalis</name>
    <dbReference type="NCBI Taxonomy" id="2219043"/>
    <lineage>
        <taxon>Bacteria</taxon>
        <taxon>Bacillati</taxon>
        <taxon>Armatimonadota</taxon>
        <taxon>Armatimonadia</taxon>
        <taxon>Capsulimonadales</taxon>
        <taxon>Capsulimonadaceae</taxon>
        <taxon>Capsulimonas</taxon>
    </lineage>
</organism>
<dbReference type="PROSITE" id="PS51257">
    <property type="entry name" value="PROKAR_LIPOPROTEIN"/>
    <property type="match status" value="1"/>
</dbReference>
<dbReference type="KEGG" id="ccot:CCAX7_50150"/>
<keyword evidence="2" id="KW-1185">Reference proteome</keyword>
<sequence length="127" mass="13055">MISFRPHFSLSLLIAAALLGAGCSQSTINGVAGDTQHNAAVVQHEADKALKNAKPQLDKLSLGARVTAAIQANANLPKSIRVDAGDGGVKLRGKVQSSKQKALAGHIAADTLPPGKTVENDLSVEPD</sequence>
<proteinExistence type="predicted"/>
<dbReference type="AlphaFoldDB" id="A0A402CPL1"/>
<gene>
    <name evidence="1" type="ORF">CCAX7_50150</name>
</gene>
<dbReference type="Gene3D" id="3.30.1340.30">
    <property type="match status" value="1"/>
</dbReference>
<reference evidence="1 2" key="1">
    <citation type="journal article" date="2019" name="Int. J. Syst. Evol. Microbiol.">
        <title>Capsulimonas corticalis gen. nov., sp. nov., an aerobic capsulated bacterium, of a novel bacterial order, Capsulimonadales ord. nov., of the class Armatimonadia of the phylum Armatimonadetes.</title>
        <authorList>
            <person name="Li J."/>
            <person name="Kudo C."/>
            <person name="Tonouchi A."/>
        </authorList>
    </citation>
    <scope>NUCLEOTIDE SEQUENCE [LARGE SCALE GENOMIC DNA]</scope>
    <source>
        <strain evidence="1 2">AX-7</strain>
    </source>
</reference>
<dbReference type="PROSITE" id="PS50914">
    <property type="entry name" value="BON"/>
    <property type="match status" value="1"/>
</dbReference>
<dbReference type="Proteomes" id="UP000287394">
    <property type="component" value="Chromosome"/>
</dbReference>
<dbReference type="EMBL" id="AP025739">
    <property type="protein sequence ID" value="BDI32964.1"/>
    <property type="molecule type" value="Genomic_DNA"/>
</dbReference>
<evidence type="ECO:0000313" key="2">
    <source>
        <dbReference type="Proteomes" id="UP000287394"/>
    </source>
</evidence>